<comment type="subcellular location">
    <subcellularLocation>
        <location evidence="1">Membrane</location>
        <topology evidence="1">Multi-pass membrane protein</topology>
    </subcellularLocation>
</comment>
<dbReference type="InterPro" id="IPR036259">
    <property type="entry name" value="MFS_trans_sf"/>
</dbReference>
<feature type="transmembrane region" description="Helical" evidence="6">
    <location>
        <begin position="374"/>
        <end position="399"/>
    </location>
</feature>
<evidence type="ECO:0000259" key="7">
    <source>
        <dbReference type="PROSITE" id="PS50275"/>
    </source>
</evidence>
<dbReference type="InterPro" id="IPR020846">
    <property type="entry name" value="MFS_dom"/>
</dbReference>
<evidence type="ECO:0000259" key="8">
    <source>
        <dbReference type="PROSITE" id="PS50850"/>
    </source>
</evidence>
<dbReference type="PROSITE" id="PS50275">
    <property type="entry name" value="SAC"/>
    <property type="match status" value="1"/>
</dbReference>
<dbReference type="EMBL" id="QJJK01000001">
    <property type="protein sequence ID" value="PXW64437.1"/>
    <property type="molecule type" value="Genomic_DNA"/>
</dbReference>
<keyword evidence="10" id="KW-1185">Reference proteome</keyword>
<name>A0A2V3UI01_9HYPH</name>
<feature type="transmembrane region" description="Helical" evidence="6">
    <location>
        <begin position="120"/>
        <end position="141"/>
    </location>
</feature>
<dbReference type="PANTHER" id="PTHR43791">
    <property type="entry name" value="PERMEASE-RELATED"/>
    <property type="match status" value="1"/>
</dbReference>
<dbReference type="PROSITE" id="PS50850">
    <property type="entry name" value="MFS"/>
    <property type="match status" value="1"/>
</dbReference>
<dbReference type="CDD" id="cd17319">
    <property type="entry name" value="MFS_ExuT_GudP_like"/>
    <property type="match status" value="1"/>
</dbReference>
<organism evidence="9 10">
    <name type="scientific">Chelatococcus asaccharovorans</name>
    <dbReference type="NCBI Taxonomy" id="28210"/>
    <lineage>
        <taxon>Bacteria</taxon>
        <taxon>Pseudomonadati</taxon>
        <taxon>Pseudomonadota</taxon>
        <taxon>Alphaproteobacteria</taxon>
        <taxon>Hyphomicrobiales</taxon>
        <taxon>Chelatococcaceae</taxon>
        <taxon>Chelatococcus</taxon>
    </lineage>
</organism>
<feature type="transmembrane region" description="Helical" evidence="6">
    <location>
        <begin position="95"/>
        <end position="114"/>
    </location>
</feature>
<keyword evidence="2" id="KW-0813">Transport</keyword>
<gene>
    <name evidence="9" type="ORF">C7450_101192</name>
</gene>
<proteinExistence type="predicted"/>
<evidence type="ECO:0000313" key="9">
    <source>
        <dbReference type="EMBL" id="PXW64437.1"/>
    </source>
</evidence>
<keyword evidence="4 6" id="KW-1133">Transmembrane helix</keyword>
<evidence type="ECO:0000256" key="5">
    <source>
        <dbReference type="ARBA" id="ARBA00023136"/>
    </source>
</evidence>
<dbReference type="Gene3D" id="1.20.1250.20">
    <property type="entry name" value="MFS general substrate transporter like domains"/>
    <property type="match status" value="2"/>
</dbReference>
<dbReference type="AlphaFoldDB" id="A0A2V3UI01"/>
<feature type="transmembrane region" description="Helical" evidence="6">
    <location>
        <begin position="63"/>
        <end position="83"/>
    </location>
</feature>
<dbReference type="RefSeq" id="WP_110372521.1">
    <property type="nucleotide sequence ID" value="NZ_JAHBRY010000001.1"/>
</dbReference>
<feature type="transmembrane region" description="Helical" evidence="6">
    <location>
        <begin position="25"/>
        <end position="43"/>
    </location>
</feature>
<accession>A0A2V3UI01</accession>
<feature type="transmembrane region" description="Helical" evidence="6">
    <location>
        <begin position="347"/>
        <end position="367"/>
    </location>
</feature>
<dbReference type="Proteomes" id="UP000248021">
    <property type="component" value="Unassembled WGS sequence"/>
</dbReference>
<protein>
    <submittedName>
        <fullName evidence="9">Sugar phosphate permease</fullName>
    </submittedName>
</protein>
<dbReference type="OrthoDB" id="9773957at2"/>
<evidence type="ECO:0000256" key="1">
    <source>
        <dbReference type="ARBA" id="ARBA00004141"/>
    </source>
</evidence>
<feature type="domain" description="Major facilitator superfamily (MFS) profile" evidence="8">
    <location>
        <begin position="29"/>
        <end position="434"/>
    </location>
</feature>
<feature type="transmembrane region" description="Helical" evidence="6">
    <location>
        <begin position="288"/>
        <end position="308"/>
    </location>
</feature>
<dbReference type="GO" id="GO:0016020">
    <property type="term" value="C:membrane"/>
    <property type="evidence" value="ECO:0007669"/>
    <property type="project" value="UniProtKB-SubCell"/>
</dbReference>
<dbReference type="GO" id="GO:0022857">
    <property type="term" value="F:transmembrane transporter activity"/>
    <property type="evidence" value="ECO:0007669"/>
    <property type="project" value="InterPro"/>
</dbReference>
<dbReference type="PANTHER" id="PTHR43791:SF36">
    <property type="entry name" value="TRANSPORTER, PUTATIVE (AFU_ORTHOLOGUE AFUA_6G08340)-RELATED"/>
    <property type="match status" value="1"/>
</dbReference>
<feature type="domain" description="SAC" evidence="7">
    <location>
        <begin position="335"/>
        <end position="368"/>
    </location>
</feature>
<dbReference type="InterPro" id="IPR002013">
    <property type="entry name" value="SAC_dom"/>
</dbReference>
<dbReference type="InterPro" id="IPR011701">
    <property type="entry name" value="MFS"/>
</dbReference>
<dbReference type="SUPFAM" id="SSF103473">
    <property type="entry name" value="MFS general substrate transporter"/>
    <property type="match status" value="1"/>
</dbReference>
<sequence length="441" mass="47161">MNIVDSAAAIPTRAADNLGSIYRKIGFRLIPILMLLWVMAWIDRVNVSFAKLQMMDELRFSDAVYGLGAGIFFIGYLIFEVPSNLLLQKIGARRTIARIAIGWGATCALMALVTTPTAFYALRFLLGAFEAGFFPGVILYLTLWFPSNRRARVFGIFMSSAALSGVLGGPLAGLIMSALHAHVGLSGWQWLFILEGIPTMLIGVFCLFYLTDKLKDARWLSLEERAAVAADLERDHAVLGDREHHFGSVIRDRRLWAFTAIYFCVIVANATVAFWGPTIIRSAGVADIQTIGWIVSGASLLGSAVMILNGFIADRTGRPLILCILSLLVASVALGTIATFLHTSAVITIVAFAFALAGAYGTIPVFWQMPNRLFAGTAAAGGIAVINSFGNLGGFLAPYGLGLAASETGDVAGGLIAVSLIVVIAVFGIVAARRFFTPGTV</sequence>
<feature type="transmembrane region" description="Helical" evidence="6">
    <location>
        <begin position="411"/>
        <end position="432"/>
    </location>
</feature>
<evidence type="ECO:0000256" key="4">
    <source>
        <dbReference type="ARBA" id="ARBA00022989"/>
    </source>
</evidence>
<feature type="transmembrane region" description="Helical" evidence="6">
    <location>
        <begin position="255"/>
        <end position="276"/>
    </location>
</feature>
<reference evidence="9 10" key="1">
    <citation type="submission" date="2018-05" db="EMBL/GenBank/DDBJ databases">
        <title>Genomic Encyclopedia of Type Strains, Phase IV (KMG-IV): sequencing the most valuable type-strain genomes for metagenomic binning, comparative biology and taxonomic classification.</title>
        <authorList>
            <person name="Goeker M."/>
        </authorList>
    </citation>
    <scope>NUCLEOTIDE SEQUENCE [LARGE SCALE GENOMIC DNA]</scope>
    <source>
        <strain evidence="9 10">DSM 6462</strain>
    </source>
</reference>
<dbReference type="FunFam" id="1.20.1250.20:FF:000018">
    <property type="entry name" value="MFS transporter permease"/>
    <property type="match status" value="1"/>
</dbReference>
<evidence type="ECO:0000313" key="10">
    <source>
        <dbReference type="Proteomes" id="UP000248021"/>
    </source>
</evidence>
<dbReference type="GO" id="GO:0016791">
    <property type="term" value="F:phosphatase activity"/>
    <property type="evidence" value="ECO:0007669"/>
    <property type="project" value="InterPro"/>
</dbReference>
<evidence type="ECO:0000256" key="3">
    <source>
        <dbReference type="ARBA" id="ARBA00022692"/>
    </source>
</evidence>
<keyword evidence="5 6" id="KW-0472">Membrane</keyword>
<comment type="caution">
    <text evidence="9">The sequence shown here is derived from an EMBL/GenBank/DDBJ whole genome shotgun (WGS) entry which is preliminary data.</text>
</comment>
<evidence type="ECO:0000256" key="6">
    <source>
        <dbReference type="SAM" id="Phobius"/>
    </source>
</evidence>
<dbReference type="Pfam" id="PF07690">
    <property type="entry name" value="MFS_1"/>
    <property type="match status" value="1"/>
</dbReference>
<evidence type="ECO:0000256" key="2">
    <source>
        <dbReference type="ARBA" id="ARBA00022448"/>
    </source>
</evidence>
<feature type="transmembrane region" description="Helical" evidence="6">
    <location>
        <begin position="320"/>
        <end position="341"/>
    </location>
</feature>
<feature type="transmembrane region" description="Helical" evidence="6">
    <location>
        <begin position="188"/>
        <end position="210"/>
    </location>
</feature>
<feature type="transmembrane region" description="Helical" evidence="6">
    <location>
        <begin position="153"/>
        <end position="176"/>
    </location>
</feature>
<keyword evidence="3 6" id="KW-0812">Transmembrane</keyword>